<organism evidence="1 2">
    <name type="scientific">Persea americana</name>
    <name type="common">Avocado</name>
    <dbReference type="NCBI Taxonomy" id="3435"/>
    <lineage>
        <taxon>Eukaryota</taxon>
        <taxon>Viridiplantae</taxon>
        <taxon>Streptophyta</taxon>
        <taxon>Embryophyta</taxon>
        <taxon>Tracheophyta</taxon>
        <taxon>Spermatophyta</taxon>
        <taxon>Magnoliopsida</taxon>
        <taxon>Magnoliidae</taxon>
        <taxon>Laurales</taxon>
        <taxon>Lauraceae</taxon>
        <taxon>Persea</taxon>
    </lineage>
</organism>
<gene>
    <name evidence="1" type="ORF">MRB53_011407</name>
</gene>
<dbReference type="Proteomes" id="UP001234297">
    <property type="component" value="Chromosome 3"/>
</dbReference>
<reference evidence="1 2" key="1">
    <citation type="journal article" date="2022" name="Hortic Res">
        <title>A haplotype resolved chromosomal level avocado genome allows analysis of novel avocado genes.</title>
        <authorList>
            <person name="Nath O."/>
            <person name="Fletcher S.J."/>
            <person name="Hayward A."/>
            <person name="Shaw L.M."/>
            <person name="Masouleh A.K."/>
            <person name="Furtado A."/>
            <person name="Henry R.J."/>
            <person name="Mitter N."/>
        </authorList>
    </citation>
    <scope>NUCLEOTIDE SEQUENCE [LARGE SCALE GENOMIC DNA]</scope>
    <source>
        <strain evidence="2">cv. Hass</strain>
    </source>
</reference>
<comment type="caution">
    <text evidence="1">The sequence shown here is derived from an EMBL/GenBank/DDBJ whole genome shotgun (WGS) entry which is preliminary data.</text>
</comment>
<keyword evidence="2" id="KW-1185">Reference proteome</keyword>
<name>A0ACC2LUP4_PERAE</name>
<evidence type="ECO:0000313" key="1">
    <source>
        <dbReference type="EMBL" id="KAJ8637140.1"/>
    </source>
</evidence>
<protein>
    <submittedName>
        <fullName evidence="1">Uncharacterized protein</fullName>
    </submittedName>
</protein>
<accession>A0ACC2LUP4</accession>
<sequence length="280" mass="31457">MKDDGSKGRMIFRFFPYYKCLRDDVMTFASYFSLDVKWDERARLRCLNYKEVLFSTNLMSFSIHCSQLATSPLELVVPNEGSDSSVKSLKSIEENQHLDVEMGKESTDSQPTETIHPTTPKKKPILLKGFVFHSNKNHSTNPTTLEVKTILTMGFSAIVGLLSVTYTINSHGNLVPTALFHQPTFTFSFFLIIIMTIFYAAAIGVILQKPFPMVTKVLNLISFVFLVLAVTVTLWTLIPNHLSWVPWIFFACTVIATLQACSYDGNSALLPTALNRCSTT</sequence>
<dbReference type="EMBL" id="CM056811">
    <property type="protein sequence ID" value="KAJ8637140.1"/>
    <property type="molecule type" value="Genomic_DNA"/>
</dbReference>
<evidence type="ECO:0000313" key="2">
    <source>
        <dbReference type="Proteomes" id="UP001234297"/>
    </source>
</evidence>
<proteinExistence type="predicted"/>